<organism evidence="2 3">
    <name type="scientific">Microvirga lupini</name>
    <dbReference type="NCBI Taxonomy" id="420324"/>
    <lineage>
        <taxon>Bacteria</taxon>
        <taxon>Pseudomonadati</taxon>
        <taxon>Pseudomonadota</taxon>
        <taxon>Alphaproteobacteria</taxon>
        <taxon>Hyphomicrobiales</taxon>
        <taxon>Methylobacteriaceae</taxon>
        <taxon>Microvirga</taxon>
    </lineage>
</organism>
<accession>A0A7W4VQ83</accession>
<dbReference type="Pfam" id="PF00196">
    <property type="entry name" value="GerE"/>
    <property type="match status" value="1"/>
</dbReference>
<dbReference type="AlphaFoldDB" id="A0A7W4VQ83"/>
<dbReference type="InterPro" id="IPR036388">
    <property type="entry name" value="WH-like_DNA-bd_sf"/>
</dbReference>
<dbReference type="PROSITE" id="PS00622">
    <property type="entry name" value="HTH_LUXR_1"/>
    <property type="match status" value="1"/>
</dbReference>
<dbReference type="InterPro" id="IPR000792">
    <property type="entry name" value="Tscrpt_reg_LuxR_C"/>
</dbReference>
<dbReference type="PROSITE" id="PS50043">
    <property type="entry name" value="HTH_LUXR_2"/>
    <property type="match status" value="1"/>
</dbReference>
<dbReference type="EMBL" id="JACHWB010000009">
    <property type="protein sequence ID" value="MBB3021333.1"/>
    <property type="molecule type" value="Genomic_DNA"/>
</dbReference>
<evidence type="ECO:0000313" key="3">
    <source>
        <dbReference type="Proteomes" id="UP000532010"/>
    </source>
</evidence>
<dbReference type="InterPro" id="IPR016032">
    <property type="entry name" value="Sig_transdc_resp-reg_C-effctor"/>
</dbReference>
<dbReference type="PRINTS" id="PR00038">
    <property type="entry name" value="HTHLUXR"/>
</dbReference>
<proteinExistence type="predicted"/>
<evidence type="ECO:0000259" key="1">
    <source>
        <dbReference type="PROSITE" id="PS50043"/>
    </source>
</evidence>
<dbReference type="GO" id="GO:0006355">
    <property type="term" value="P:regulation of DNA-templated transcription"/>
    <property type="evidence" value="ECO:0007669"/>
    <property type="project" value="InterPro"/>
</dbReference>
<dbReference type="Gene3D" id="1.10.10.10">
    <property type="entry name" value="Winged helix-like DNA-binding domain superfamily/Winged helix DNA-binding domain"/>
    <property type="match status" value="1"/>
</dbReference>
<keyword evidence="3" id="KW-1185">Reference proteome</keyword>
<sequence>MTDNLICLCGKRKRRPDAKPNGGACFPVLSQEEADVLCLLANGKGSSGIAHELSLSEATIKEHVKSLFYKARARSKPHLALTPAEQVRFLETTVAL</sequence>
<evidence type="ECO:0000313" key="2">
    <source>
        <dbReference type="EMBL" id="MBB3021333.1"/>
    </source>
</evidence>
<dbReference type="Proteomes" id="UP000532010">
    <property type="component" value="Unassembled WGS sequence"/>
</dbReference>
<keyword evidence="2" id="KW-0238">DNA-binding</keyword>
<dbReference type="SMART" id="SM00421">
    <property type="entry name" value="HTH_LUXR"/>
    <property type="match status" value="1"/>
</dbReference>
<dbReference type="SUPFAM" id="SSF46894">
    <property type="entry name" value="C-terminal effector domain of the bipartite response regulators"/>
    <property type="match status" value="1"/>
</dbReference>
<dbReference type="CDD" id="cd06170">
    <property type="entry name" value="LuxR_C_like"/>
    <property type="match status" value="1"/>
</dbReference>
<dbReference type="GO" id="GO:0003677">
    <property type="term" value="F:DNA binding"/>
    <property type="evidence" value="ECO:0007669"/>
    <property type="project" value="UniProtKB-KW"/>
</dbReference>
<feature type="domain" description="HTH luxR-type" evidence="1">
    <location>
        <begin position="22"/>
        <end position="87"/>
    </location>
</feature>
<comment type="caution">
    <text evidence="2">The sequence shown here is derived from an EMBL/GenBank/DDBJ whole genome shotgun (WGS) entry which is preliminary data.</text>
</comment>
<gene>
    <name evidence="2" type="ORF">FHR70_004429</name>
</gene>
<name>A0A7W4VQ83_9HYPH</name>
<reference evidence="2 3" key="1">
    <citation type="submission" date="2020-08" db="EMBL/GenBank/DDBJ databases">
        <title>The Agave Microbiome: Exploring the role of microbial communities in plant adaptations to desert environments.</title>
        <authorList>
            <person name="Partida-Martinez L.P."/>
        </authorList>
    </citation>
    <scope>NUCLEOTIDE SEQUENCE [LARGE SCALE GENOMIC DNA]</scope>
    <source>
        <strain evidence="2 3">AT3.9</strain>
    </source>
</reference>
<protein>
    <submittedName>
        <fullName evidence="2">DNA-binding NarL/FixJ family response regulator</fullName>
    </submittedName>
</protein>
<dbReference type="RefSeq" id="WP_183454128.1">
    <property type="nucleotide sequence ID" value="NZ_JACHWB010000009.1"/>
</dbReference>